<accession>Q0TXK3</accession>
<dbReference type="AlphaFoldDB" id="Q0TXK3"/>
<dbReference type="GeneID" id="5982822"/>
<dbReference type="Proteomes" id="UP000001055">
    <property type="component" value="Unassembled WGS sequence"/>
</dbReference>
<dbReference type="InParanoid" id="Q0TXK3"/>
<protein>
    <submittedName>
        <fullName evidence="1">Uncharacterized protein</fullName>
    </submittedName>
</protein>
<sequence>MHTHKHNSIQSLKPRYGRCYQCPTGATSLLPVVCGSVIIVWSRGLRTHLASAGHPESGKQRACSKYRRRNAFFSPRARFTTAQAPIAWLFYDRKHSSPPHAGAQTTFIDRGSKAQVCLATKTP</sequence>
<dbReference type="RefSeq" id="XP_001805892.1">
    <property type="nucleotide sequence ID" value="XM_001805840.1"/>
</dbReference>
<reference evidence="2" key="1">
    <citation type="journal article" date="2007" name="Plant Cell">
        <title>Dothideomycete-plant interactions illuminated by genome sequencing and EST analysis of the wheat pathogen Stagonospora nodorum.</title>
        <authorList>
            <person name="Hane J.K."/>
            <person name="Lowe R.G."/>
            <person name="Solomon P.S."/>
            <person name="Tan K.C."/>
            <person name="Schoch C.L."/>
            <person name="Spatafora J.W."/>
            <person name="Crous P.W."/>
            <person name="Kodira C."/>
            <person name="Birren B.W."/>
            <person name="Galagan J.E."/>
            <person name="Torriani S.F."/>
            <person name="McDonald B.A."/>
            <person name="Oliver R.P."/>
        </authorList>
    </citation>
    <scope>NUCLEOTIDE SEQUENCE [LARGE SCALE GENOMIC DNA]</scope>
    <source>
        <strain evidence="2">SN15 / ATCC MYA-4574 / FGSC 10173</strain>
    </source>
</reference>
<organism evidence="1 2">
    <name type="scientific">Phaeosphaeria nodorum (strain SN15 / ATCC MYA-4574 / FGSC 10173)</name>
    <name type="common">Glume blotch fungus</name>
    <name type="synonym">Parastagonospora nodorum</name>
    <dbReference type="NCBI Taxonomy" id="321614"/>
    <lineage>
        <taxon>Eukaryota</taxon>
        <taxon>Fungi</taxon>
        <taxon>Dikarya</taxon>
        <taxon>Ascomycota</taxon>
        <taxon>Pezizomycotina</taxon>
        <taxon>Dothideomycetes</taxon>
        <taxon>Pleosporomycetidae</taxon>
        <taxon>Pleosporales</taxon>
        <taxon>Pleosporineae</taxon>
        <taxon>Phaeosphaeriaceae</taxon>
        <taxon>Parastagonospora</taxon>
    </lineage>
</organism>
<evidence type="ECO:0000313" key="2">
    <source>
        <dbReference type="Proteomes" id="UP000001055"/>
    </source>
</evidence>
<dbReference type="EMBL" id="CH445364">
    <property type="protein sequence ID" value="EAT76850.1"/>
    <property type="molecule type" value="Genomic_DNA"/>
</dbReference>
<gene>
    <name evidence="1" type="ORF">SNOG_15755</name>
</gene>
<name>Q0TXK3_PHANO</name>
<dbReference type="KEGG" id="pno:SNOG_15755"/>
<proteinExistence type="predicted"/>
<evidence type="ECO:0000313" key="1">
    <source>
        <dbReference type="EMBL" id="EAT76850.1"/>
    </source>
</evidence>